<dbReference type="GO" id="GO:0050664">
    <property type="term" value="F:oxidoreductase activity, acting on NAD(P)H, oxygen as acceptor"/>
    <property type="evidence" value="ECO:0007669"/>
    <property type="project" value="TreeGrafter"/>
</dbReference>
<comment type="similarity">
    <text evidence="1">Belongs to the short-chain dehydrogenases/reductases (SDR) family.</text>
</comment>
<dbReference type="Gene3D" id="3.40.50.720">
    <property type="entry name" value="NAD(P)-binding Rossmann-like Domain"/>
    <property type="match status" value="1"/>
</dbReference>
<organism evidence="3 4">
    <name type="scientific">Rhodococcus wratislaviensis NBRC 100605</name>
    <dbReference type="NCBI Taxonomy" id="1219028"/>
    <lineage>
        <taxon>Bacteria</taxon>
        <taxon>Bacillati</taxon>
        <taxon>Actinomycetota</taxon>
        <taxon>Actinomycetes</taxon>
        <taxon>Mycobacteriales</taxon>
        <taxon>Nocardiaceae</taxon>
        <taxon>Rhodococcus</taxon>
    </lineage>
</organism>
<evidence type="ECO:0000256" key="2">
    <source>
        <dbReference type="ARBA" id="ARBA00023002"/>
    </source>
</evidence>
<dbReference type="PRINTS" id="PR00081">
    <property type="entry name" value="GDHRDH"/>
</dbReference>
<keyword evidence="2" id="KW-0560">Oxidoreductase</keyword>
<evidence type="ECO:0000313" key="3">
    <source>
        <dbReference type="EMBL" id="GAF47619.1"/>
    </source>
</evidence>
<dbReference type="InterPro" id="IPR002347">
    <property type="entry name" value="SDR_fam"/>
</dbReference>
<reference evidence="3 4" key="1">
    <citation type="submission" date="2014-02" db="EMBL/GenBank/DDBJ databases">
        <title>Whole genome shotgun sequence of Rhodococcus wratislaviensis NBRC 100605.</title>
        <authorList>
            <person name="Hosoyama A."/>
            <person name="Tsuchikane K."/>
            <person name="Yoshida I."/>
            <person name="Ohji S."/>
            <person name="Ichikawa N."/>
            <person name="Yamazoe A."/>
            <person name="Fujita N."/>
        </authorList>
    </citation>
    <scope>NUCLEOTIDE SEQUENCE [LARGE SCALE GENOMIC DNA]</scope>
    <source>
        <strain evidence="3 4">NBRC 100605</strain>
    </source>
</reference>
<keyword evidence="4" id="KW-1185">Reference proteome</keyword>
<dbReference type="PANTHER" id="PTHR43008">
    <property type="entry name" value="BENZIL REDUCTASE"/>
    <property type="match status" value="1"/>
</dbReference>
<sequence length="280" mass="28755">MSEIERDVCVVIGSGGMGRVIARRVGQGRTVLLADRNPDALEPVAAAMRDDGFTVETCAVDVTSSDSFQELAQVATSLGPVRFVVHTAGVSPAQGSVAQILGVNILGPSLMLETFANVVSPGGAAVVIASSAGYLDVGPLDRDTIEQLCRVPATELLDLPVLAVDRFASGSPAYRISKRVAQLRVRGAVRDWAARGCRVNSVSPGVTATPMGREERDASNVAAARLISGSAAGRSATAEEIAEAVAFLFSPSASFIYGADLLVDGGAIAAIDSGLLSLTS</sequence>
<dbReference type="CDD" id="cd05233">
    <property type="entry name" value="SDR_c"/>
    <property type="match status" value="1"/>
</dbReference>
<dbReference type="Proteomes" id="UP000019491">
    <property type="component" value="Unassembled WGS sequence"/>
</dbReference>
<dbReference type="InterPro" id="IPR036291">
    <property type="entry name" value="NAD(P)-bd_dom_sf"/>
</dbReference>
<dbReference type="AlphaFoldDB" id="X0PW96"/>
<dbReference type="SUPFAM" id="SSF51735">
    <property type="entry name" value="NAD(P)-binding Rossmann-fold domains"/>
    <property type="match status" value="1"/>
</dbReference>
<proteinExistence type="inferred from homology"/>
<accession>X0PW96</accession>
<comment type="caution">
    <text evidence="3">The sequence shown here is derived from an EMBL/GenBank/DDBJ whole genome shotgun (WGS) entry which is preliminary data.</text>
</comment>
<evidence type="ECO:0000313" key="4">
    <source>
        <dbReference type="Proteomes" id="UP000019491"/>
    </source>
</evidence>
<dbReference type="Pfam" id="PF13561">
    <property type="entry name" value="adh_short_C2"/>
    <property type="match status" value="1"/>
</dbReference>
<evidence type="ECO:0000256" key="1">
    <source>
        <dbReference type="ARBA" id="ARBA00006484"/>
    </source>
</evidence>
<dbReference type="EMBL" id="BAWF01000043">
    <property type="protein sequence ID" value="GAF47619.1"/>
    <property type="molecule type" value="Genomic_DNA"/>
</dbReference>
<protein>
    <submittedName>
        <fullName evidence="3">Putative oxidoreductase</fullName>
    </submittedName>
</protein>
<name>X0PW96_RHOWR</name>
<dbReference type="PANTHER" id="PTHR43008:SF4">
    <property type="entry name" value="CHAIN DEHYDROGENASE, PUTATIVE (AFU_ORTHOLOGUE AFUA_4G08710)-RELATED"/>
    <property type="match status" value="1"/>
</dbReference>
<dbReference type="NCBIfam" id="NF005395">
    <property type="entry name" value="PRK06940.1"/>
    <property type="match status" value="1"/>
</dbReference>
<dbReference type="RefSeq" id="WP_217999457.1">
    <property type="nucleotide sequence ID" value="NZ_BAWF01000043.1"/>
</dbReference>
<gene>
    <name evidence="3" type="ORF">RW1_043_00540</name>
</gene>
<dbReference type="Pfam" id="PF00106">
    <property type="entry name" value="adh_short"/>
    <property type="match status" value="1"/>
</dbReference>